<keyword evidence="3" id="KW-1185">Reference proteome</keyword>
<organism evidence="2 3">
    <name type="scientific">Halosegnis marinus</name>
    <dbReference type="NCBI Taxonomy" id="3034023"/>
    <lineage>
        <taxon>Archaea</taxon>
        <taxon>Methanobacteriati</taxon>
        <taxon>Methanobacteriota</taxon>
        <taxon>Stenosarchaea group</taxon>
        <taxon>Halobacteria</taxon>
        <taxon>Halobacteriales</taxon>
        <taxon>Natronomonadaceae</taxon>
        <taxon>Halosegnis</taxon>
    </lineage>
</organism>
<evidence type="ECO:0000256" key="1">
    <source>
        <dbReference type="SAM" id="MobiDB-lite"/>
    </source>
</evidence>
<dbReference type="EMBL" id="JBHTAP010000001">
    <property type="protein sequence ID" value="MFC7233832.1"/>
    <property type="molecule type" value="Genomic_DNA"/>
</dbReference>
<dbReference type="GeneID" id="79265492"/>
<reference evidence="2 3" key="1">
    <citation type="journal article" date="2019" name="Int. J. Syst. Evol. Microbiol.">
        <title>The Global Catalogue of Microorganisms (GCM) 10K type strain sequencing project: providing services to taxonomists for standard genome sequencing and annotation.</title>
        <authorList>
            <consortium name="The Broad Institute Genomics Platform"/>
            <consortium name="The Broad Institute Genome Sequencing Center for Infectious Disease"/>
            <person name="Wu L."/>
            <person name="Ma J."/>
        </authorList>
    </citation>
    <scope>NUCLEOTIDE SEQUENCE [LARGE SCALE GENOMIC DNA]</scope>
    <source>
        <strain evidence="2 3">DT85</strain>
    </source>
</reference>
<dbReference type="Proteomes" id="UP001596398">
    <property type="component" value="Unassembled WGS sequence"/>
</dbReference>
<name>A0ABD5ZKT2_9EURY</name>
<dbReference type="PROSITE" id="PS51257">
    <property type="entry name" value="PROKAR_LIPOPROTEIN"/>
    <property type="match status" value="1"/>
</dbReference>
<dbReference type="AlphaFoldDB" id="A0ABD5ZKT2"/>
<accession>A0ABD5ZKT2</accession>
<gene>
    <name evidence="2" type="ORF">ACFQJ4_00735</name>
</gene>
<comment type="caution">
    <text evidence="2">The sequence shown here is derived from an EMBL/GenBank/DDBJ whole genome shotgun (WGS) entry which is preliminary data.</text>
</comment>
<dbReference type="RefSeq" id="WP_276234828.1">
    <property type="nucleotide sequence ID" value="NZ_CP119802.1"/>
</dbReference>
<feature type="region of interest" description="Disordered" evidence="1">
    <location>
        <begin position="25"/>
        <end position="47"/>
    </location>
</feature>
<sequence>MRRPLAALALALLLVTAGCNTTGGGPGTATGSATPAPVPSDSPTATPERVVPGLTLNGVVDAERLVRAHETALIGERYVYQFDGARRANNTTVAGYSGSFTAGPDCGSYTYRAYRDRPAPSRLTQWYANGSVALSRSFDVNLSTVDPDDLLVEPRPEPVTRDGAPADPCAVRPLDPRRSDVLAALYGNLSFTVRERFDGYVLLATNGSVPVLDVADPGGAPVTDVTVRTARVQLTDEGRVVSVSVSFAGRSGEGRVEGSHSFRVYEGDDVAATPPWPANATATASEG</sequence>
<protein>
    <recommendedName>
        <fullName evidence="4">Lipoprotein</fullName>
    </recommendedName>
</protein>
<evidence type="ECO:0008006" key="4">
    <source>
        <dbReference type="Google" id="ProtNLM"/>
    </source>
</evidence>
<evidence type="ECO:0000313" key="2">
    <source>
        <dbReference type="EMBL" id="MFC7233832.1"/>
    </source>
</evidence>
<evidence type="ECO:0000313" key="3">
    <source>
        <dbReference type="Proteomes" id="UP001596398"/>
    </source>
</evidence>
<proteinExistence type="predicted"/>